<keyword evidence="2" id="KW-1015">Disulfide bond</keyword>
<protein>
    <recommendedName>
        <fullName evidence="4">Thioredoxin</fullName>
    </recommendedName>
</protein>
<evidence type="ECO:0000259" key="5">
    <source>
        <dbReference type="PROSITE" id="PS51352"/>
    </source>
</evidence>
<keyword evidence="1" id="KW-0702">S-nitrosylation</keyword>
<keyword evidence="3" id="KW-0676">Redox-active center</keyword>
<dbReference type="Proteomes" id="UP001158576">
    <property type="component" value="Chromosome PAR"/>
</dbReference>
<sequence length="105" mass="11590">MSVRKIASKEEFKGLMSENALVIVDYFATWCPPCRMIAPWLEEQAKAFDGKVVFAKVDVDELEDVAAEQKIQCMPTFEFFKGGAAVARIEGADKAGISSKIEQLA</sequence>
<evidence type="ECO:0000256" key="3">
    <source>
        <dbReference type="ARBA" id="ARBA00023284"/>
    </source>
</evidence>
<dbReference type="InterPro" id="IPR017937">
    <property type="entry name" value="Thioredoxin_CS"/>
</dbReference>
<evidence type="ECO:0000256" key="1">
    <source>
        <dbReference type="ARBA" id="ARBA00022799"/>
    </source>
</evidence>
<dbReference type="PANTHER" id="PTHR46115">
    <property type="entry name" value="THIOREDOXIN-LIKE PROTEIN 1"/>
    <property type="match status" value="1"/>
</dbReference>
<dbReference type="InterPro" id="IPR036249">
    <property type="entry name" value="Thioredoxin-like_sf"/>
</dbReference>
<dbReference type="InterPro" id="IPR013766">
    <property type="entry name" value="Thioredoxin_domain"/>
</dbReference>
<proteinExistence type="inferred from homology"/>
<dbReference type="PIRSF" id="PIRSF000077">
    <property type="entry name" value="Thioredoxin"/>
    <property type="match status" value="1"/>
</dbReference>
<dbReference type="PROSITE" id="PS00194">
    <property type="entry name" value="THIOREDOXIN_1"/>
    <property type="match status" value="1"/>
</dbReference>
<accession>A0ABN7RZB7</accession>
<dbReference type="PROSITE" id="PS51352">
    <property type="entry name" value="THIOREDOXIN_2"/>
    <property type="match status" value="1"/>
</dbReference>
<evidence type="ECO:0000313" key="7">
    <source>
        <dbReference type="Proteomes" id="UP001158576"/>
    </source>
</evidence>
<dbReference type="Gene3D" id="3.40.30.10">
    <property type="entry name" value="Glutaredoxin"/>
    <property type="match status" value="1"/>
</dbReference>
<comment type="similarity">
    <text evidence="4">Belongs to the thioredoxin family.</text>
</comment>
<dbReference type="EMBL" id="OU015568">
    <property type="protein sequence ID" value="CAG5089572.1"/>
    <property type="molecule type" value="Genomic_DNA"/>
</dbReference>
<dbReference type="PRINTS" id="PR00421">
    <property type="entry name" value="THIOREDOXIN"/>
</dbReference>
<name>A0ABN7RZB7_OIKDI</name>
<dbReference type="Pfam" id="PF00085">
    <property type="entry name" value="Thioredoxin"/>
    <property type="match status" value="1"/>
</dbReference>
<organism evidence="6 7">
    <name type="scientific">Oikopleura dioica</name>
    <name type="common">Tunicate</name>
    <dbReference type="NCBI Taxonomy" id="34765"/>
    <lineage>
        <taxon>Eukaryota</taxon>
        <taxon>Metazoa</taxon>
        <taxon>Chordata</taxon>
        <taxon>Tunicata</taxon>
        <taxon>Appendicularia</taxon>
        <taxon>Copelata</taxon>
        <taxon>Oikopleuridae</taxon>
        <taxon>Oikopleura</taxon>
    </lineage>
</organism>
<evidence type="ECO:0000313" key="6">
    <source>
        <dbReference type="EMBL" id="CAG5089572.1"/>
    </source>
</evidence>
<dbReference type="CDD" id="cd02947">
    <property type="entry name" value="TRX_family"/>
    <property type="match status" value="1"/>
</dbReference>
<feature type="domain" description="Thioredoxin" evidence="5">
    <location>
        <begin position="1"/>
        <end position="105"/>
    </location>
</feature>
<evidence type="ECO:0000256" key="2">
    <source>
        <dbReference type="ARBA" id="ARBA00023157"/>
    </source>
</evidence>
<keyword evidence="7" id="KW-1185">Reference proteome</keyword>
<dbReference type="InterPro" id="IPR005746">
    <property type="entry name" value="Thioredoxin"/>
</dbReference>
<evidence type="ECO:0000256" key="4">
    <source>
        <dbReference type="PIRNR" id="PIRNR000077"/>
    </source>
</evidence>
<reference evidence="6 7" key="1">
    <citation type="submission" date="2021-04" db="EMBL/GenBank/DDBJ databases">
        <authorList>
            <person name="Bliznina A."/>
        </authorList>
    </citation>
    <scope>NUCLEOTIDE SEQUENCE [LARGE SCALE GENOMIC DNA]</scope>
</reference>
<dbReference type="SUPFAM" id="SSF52833">
    <property type="entry name" value="Thioredoxin-like"/>
    <property type="match status" value="1"/>
</dbReference>
<gene>
    <name evidence="6" type="ORF">OKIOD_LOCUS3825</name>
</gene>